<evidence type="ECO:0000256" key="2">
    <source>
        <dbReference type="ARBA" id="ARBA00008048"/>
    </source>
</evidence>
<dbReference type="PANTHER" id="PTHR13130:SF4">
    <property type="entry name" value="MEDIATOR OF RNA POLYMERASE II TRANSCRIPTION SUBUNIT 27"/>
    <property type="match status" value="1"/>
</dbReference>
<gene>
    <name evidence="7" type="ORF">CDAUBV1_LOCUS2855</name>
</gene>
<comment type="caution">
    <text evidence="7">The sequence shown here is derived from an EMBL/GenBank/DDBJ whole genome shotgun (WGS) entry which is preliminary data.</text>
</comment>
<evidence type="ECO:0000256" key="6">
    <source>
        <dbReference type="SAM" id="MobiDB-lite"/>
    </source>
</evidence>
<name>A0AAV2T0C3_CALDB</name>
<comment type="subcellular location">
    <subcellularLocation>
        <location evidence="1">Nucleus</location>
    </subcellularLocation>
</comment>
<feature type="region of interest" description="Disordered" evidence="6">
    <location>
        <begin position="1"/>
        <end position="39"/>
    </location>
</feature>
<dbReference type="Pfam" id="PF11571">
    <property type="entry name" value="Med27"/>
    <property type="match status" value="1"/>
</dbReference>
<dbReference type="GO" id="GO:0016592">
    <property type="term" value="C:mediator complex"/>
    <property type="evidence" value="ECO:0007669"/>
    <property type="project" value="InterPro"/>
</dbReference>
<accession>A0AAV2T0C3</accession>
<dbReference type="AlphaFoldDB" id="A0AAV2T0C3"/>
<sequence>MSVAQAQQPPQQQQQQVQPHGSQAYSQPTTPAEISSGGSAPVVFHPGLLSTTSLLHTNVSKLAQDSLNEVKRLRILLTRLLVSVTPETDDSSDEGSDKLGEESTTGKIQSISGQKGGSFGSSPFIASSDVKPSSDGHGTGSITGTSKARPPLESLSLHKLVTQISETFETLDQLANRMHNSRLNSRVGELGLHSALSLFTTVDQLEFTEQRLGEQSTGEGGSVDSVGVEHRRVDWLTDRTDAERWSNRYWERTHTVLEGLLACSVFRRSHLSLDHKRRRPDFLTVSSRDPRIDLEHLLNELHCTHSSLTITLIESGSNLNVVHVKVGEVMQCFVNFRRLHPEKIIVRGVTECMILKSTLSSTGSVGGQSPESDVETLSKPLEELIQSKMDPNQNVSVKETIFSLLAPEQKKIRSSLEVRSRRSGASGYLQRPVLTSTLGINNLDLVTPSQHSLFRKITALAQCALLHFSNDYQPPSAVRGLFAWLNSYEDLFTAPCSRCGQLLGQDVNLPYWRSYRQLRKDDPRSMKPQHEHCQAIA</sequence>
<evidence type="ECO:0000256" key="3">
    <source>
        <dbReference type="ARBA" id="ARBA00023015"/>
    </source>
</evidence>
<keyword evidence="3" id="KW-0805">Transcription regulation</keyword>
<evidence type="ECO:0000256" key="4">
    <source>
        <dbReference type="ARBA" id="ARBA00023163"/>
    </source>
</evidence>
<evidence type="ECO:0000256" key="1">
    <source>
        <dbReference type="ARBA" id="ARBA00004123"/>
    </source>
</evidence>
<feature type="compositionally biased region" description="Low complexity" evidence="6">
    <location>
        <begin position="1"/>
        <end position="19"/>
    </location>
</feature>
<reference evidence="7" key="1">
    <citation type="submission" date="2024-06" db="EMBL/GenBank/DDBJ databases">
        <authorList>
            <person name="Liu X."/>
            <person name="Lenzi L."/>
            <person name="Haldenby T S."/>
            <person name="Uol C."/>
        </authorList>
    </citation>
    <scope>NUCLEOTIDE SEQUENCE</scope>
</reference>
<protein>
    <recommendedName>
        <fullName evidence="9">Mediator of RNA polymerase II transcription subunit 27</fullName>
    </recommendedName>
</protein>
<dbReference type="Proteomes" id="UP001497525">
    <property type="component" value="Unassembled WGS sequence"/>
</dbReference>
<evidence type="ECO:0000256" key="5">
    <source>
        <dbReference type="ARBA" id="ARBA00023242"/>
    </source>
</evidence>
<dbReference type="GO" id="GO:0003713">
    <property type="term" value="F:transcription coactivator activity"/>
    <property type="evidence" value="ECO:0007669"/>
    <property type="project" value="TreeGrafter"/>
</dbReference>
<keyword evidence="4" id="KW-0804">Transcription</keyword>
<proteinExistence type="inferred from homology"/>
<comment type="similarity">
    <text evidence="2">Belongs to the Mediator complex subunit 27 family.</text>
</comment>
<evidence type="ECO:0000313" key="7">
    <source>
        <dbReference type="EMBL" id="CAL5130685.1"/>
    </source>
</evidence>
<evidence type="ECO:0008006" key="9">
    <source>
        <dbReference type="Google" id="ProtNLM"/>
    </source>
</evidence>
<keyword evidence="5" id="KW-0539">Nucleus</keyword>
<organism evidence="7 8">
    <name type="scientific">Calicophoron daubneyi</name>
    <name type="common">Rumen fluke</name>
    <name type="synonym">Paramphistomum daubneyi</name>
    <dbReference type="NCBI Taxonomy" id="300641"/>
    <lineage>
        <taxon>Eukaryota</taxon>
        <taxon>Metazoa</taxon>
        <taxon>Spiralia</taxon>
        <taxon>Lophotrochozoa</taxon>
        <taxon>Platyhelminthes</taxon>
        <taxon>Trematoda</taxon>
        <taxon>Digenea</taxon>
        <taxon>Plagiorchiida</taxon>
        <taxon>Pronocephalata</taxon>
        <taxon>Paramphistomoidea</taxon>
        <taxon>Paramphistomidae</taxon>
        <taxon>Calicophoron</taxon>
    </lineage>
</organism>
<dbReference type="GO" id="GO:0006357">
    <property type="term" value="P:regulation of transcription by RNA polymerase II"/>
    <property type="evidence" value="ECO:0007669"/>
    <property type="project" value="TreeGrafter"/>
</dbReference>
<dbReference type="InterPro" id="IPR021627">
    <property type="entry name" value="Mediator_Med27"/>
</dbReference>
<evidence type="ECO:0000313" key="8">
    <source>
        <dbReference type="Proteomes" id="UP001497525"/>
    </source>
</evidence>
<feature type="compositionally biased region" description="Polar residues" evidence="6">
    <location>
        <begin position="20"/>
        <end position="38"/>
    </location>
</feature>
<feature type="region of interest" description="Disordered" evidence="6">
    <location>
        <begin position="84"/>
        <end position="149"/>
    </location>
</feature>
<dbReference type="EMBL" id="CAXLJL010000069">
    <property type="protein sequence ID" value="CAL5130685.1"/>
    <property type="molecule type" value="Genomic_DNA"/>
</dbReference>
<dbReference type="PANTHER" id="PTHR13130">
    <property type="entry name" value="34 KDA TRANSCRIPTIONAL CO-ACTIVATOR-RELATED"/>
    <property type="match status" value="1"/>
</dbReference>
<feature type="compositionally biased region" description="Polar residues" evidence="6">
    <location>
        <begin position="102"/>
        <end position="113"/>
    </location>
</feature>